<dbReference type="SUPFAM" id="SSF117070">
    <property type="entry name" value="LEA14-like"/>
    <property type="match status" value="1"/>
</dbReference>
<evidence type="ECO:0000256" key="5">
    <source>
        <dbReference type="SAM" id="MobiDB-lite"/>
    </source>
</evidence>
<feature type="domain" description="Late embryogenesis abundant protein LEA-2 subgroup" evidence="7">
    <location>
        <begin position="115"/>
        <end position="217"/>
    </location>
</feature>
<dbReference type="InterPro" id="IPR004864">
    <property type="entry name" value="LEA_2"/>
</dbReference>
<evidence type="ECO:0000259" key="7">
    <source>
        <dbReference type="Pfam" id="PF03168"/>
    </source>
</evidence>
<dbReference type="Pfam" id="PF03168">
    <property type="entry name" value="LEA_2"/>
    <property type="match status" value="1"/>
</dbReference>
<evidence type="ECO:0000313" key="9">
    <source>
        <dbReference type="Proteomes" id="UP001415857"/>
    </source>
</evidence>
<dbReference type="Gene3D" id="2.60.40.1820">
    <property type="match status" value="1"/>
</dbReference>
<keyword evidence="3 6" id="KW-1133">Transmembrane helix</keyword>
<keyword evidence="2 6" id="KW-0812">Transmembrane</keyword>
<evidence type="ECO:0000256" key="6">
    <source>
        <dbReference type="SAM" id="Phobius"/>
    </source>
</evidence>
<feature type="transmembrane region" description="Helical" evidence="6">
    <location>
        <begin position="57"/>
        <end position="83"/>
    </location>
</feature>
<feature type="region of interest" description="Disordered" evidence="5">
    <location>
        <begin position="1"/>
        <end position="20"/>
    </location>
</feature>
<reference evidence="8 9" key="1">
    <citation type="journal article" date="2024" name="Plant J.">
        <title>Genome sequences and population genomics reveal climatic adaptation and genomic divergence between two closely related sweetgum species.</title>
        <authorList>
            <person name="Xu W.Q."/>
            <person name="Ren C.Q."/>
            <person name="Zhang X.Y."/>
            <person name="Comes H.P."/>
            <person name="Liu X.H."/>
            <person name="Li Y.G."/>
            <person name="Kettle C.J."/>
            <person name="Jalonen R."/>
            <person name="Gaisberger H."/>
            <person name="Ma Y.Z."/>
            <person name="Qiu Y.X."/>
        </authorList>
    </citation>
    <scope>NUCLEOTIDE SEQUENCE [LARGE SCALE GENOMIC DNA]</scope>
    <source>
        <strain evidence="8">Hangzhou</strain>
    </source>
</reference>
<evidence type="ECO:0000256" key="1">
    <source>
        <dbReference type="ARBA" id="ARBA00004167"/>
    </source>
</evidence>
<dbReference type="PANTHER" id="PTHR31234">
    <property type="entry name" value="LATE EMBRYOGENESIS ABUNDANT (LEA) HYDROXYPROLINE-RICH GLYCOPROTEIN FAMILY"/>
    <property type="match status" value="1"/>
</dbReference>
<sequence>MTDRVYPSSKPQAVNGTTTTANPAFPATKAQLYGATRPVYRPQPHPRRQRRSCCCSLCLWLTLLIILLLLLAAIAGAVIYVLYRPHRPDFSVTALRISQFNLTSSSQLNAKLNLTIAARNPNKKLVFYYDAMSVSVSSNGVDVSDGTVPAFVHGTKNTTALRVLTTSAAAQQLDTTSASTLKSDMKKGLPLKVRVDTKVKVKIGGLKTTKLRIRVSCDGIEATVPTGKSPTTASTSGSKCKVDLRIKIWKWTF</sequence>
<dbReference type="InterPro" id="IPR044839">
    <property type="entry name" value="NDR1-like"/>
</dbReference>
<keyword evidence="9" id="KW-1185">Reference proteome</keyword>
<evidence type="ECO:0000256" key="3">
    <source>
        <dbReference type="ARBA" id="ARBA00022989"/>
    </source>
</evidence>
<accession>A0AAP0RP66</accession>
<dbReference type="PANTHER" id="PTHR31234:SF2">
    <property type="entry name" value="OS05G0199100 PROTEIN"/>
    <property type="match status" value="1"/>
</dbReference>
<comment type="caution">
    <text evidence="8">The sequence shown here is derived from an EMBL/GenBank/DDBJ whole genome shotgun (WGS) entry which is preliminary data.</text>
</comment>
<gene>
    <name evidence="8" type="ORF">L1049_004253</name>
</gene>
<protein>
    <recommendedName>
        <fullName evidence="7">Late embryogenesis abundant protein LEA-2 subgroup domain-containing protein</fullName>
    </recommendedName>
</protein>
<comment type="subcellular location">
    <subcellularLocation>
        <location evidence="1">Membrane</location>
        <topology evidence="1">Single-pass membrane protein</topology>
    </subcellularLocation>
</comment>
<evidence type="ECO:0000256" key="2">
    <source>
        <dbReference type="ARBA" id="ARBA00022692"/>
    </source>
</evidence>
<keyword evidence="4 6" id="KW-0472">Membrane</keyword>
<name>A0AAP0RP66_LIQFO</name>
<dbReference type="GO" id="GO:0005886">
    <property type="term" value="C:plasma membrane"/>
    <property type="evidence" value="ECO:0007669"/>
    <property type="project" value="TreeGrafter"/>
</dbReference>
<evidence type="ECO:0000313" key="8">
    <source>
        <dbReference type="EMBL" id="KAK9281353.1"/>
    </source>
</evidence>
<dbReference type="AlphaFoldDB" id="A0AAP0RP66"/>
<dbReference type="EMBL" id="JBBPBK010000007">
    <property type="protein sequence ID" value="KAK9281353.1"/>
    <property type="molecule type" value="Genomic_DNA"/>
</dbReference>
<dbReference type="Proteomes" id="UP001415857">
    <property type="component" value="Unassembled WGS sequence"/>
</dbReference>
<dbReference type="GO" id="GO:0098542">
    <property type="term" value="P:defense response to other organism"/>
    <property type="evidence" value="ECO:0007669"/>
    <property type="project" value="InterPro"/>
</dbReference>
<evidence type="ECO:0000256" key="4">
    <source>
        <dbReference type="ARBA" id="ARBA00023136"/>
    </source>
</evidence>
<proteinExistence type="predicted"/>
<organism evidence="8 9">
    <name type="scientific">Liquidambar formosana</name>
    <name type="common">Formosan gum</name>
    <dbReference type="NCBI Taxonomy" id="63359"/>
    <lineage>
        <taxon>Eukaryota</taxon>
        <taxon>Viridiplantae</taxon>
        <taxon>Streptophyta</taxon>
        <taxon>Embryophyta</taxon>
        <taxon>Tracheophyta</taxon>
        <taxon>Spermatophyta</taxon>
        <taxon>Magnoliopsida</taxon>
        <taxon>eudicotyledons</taxon>
        <taxon>Gunneridae</taxon>
        <taxon>Pentapetalae</taxon>
        <taxon>Saxifragales</taxon>
        <taxon>Altingiaceae</taxon>
        <taxon>Liquidambar</taxon>
    </lineage>
</organism>